<dbReference type="InterPro" id="IPR019446">
    <property type="entry name" value="BMT5-like"/>
</dbReference>
<comment type="subcellular location">
    <subcellularLocation>
        <location evidence="3">Membrane</location>
    </subcellularLocation>
</comment>
<comment type="caution">
    <text evidence="6">The sequence shown here is derived from an EMBL/GenBank/DDBJ whole genome shotgun (WGS) entry which is preliminary data.</text>
</comment>
<dbReference type="SMART" id="SM00657">
    <property type="entry name" value="RPOL4c"/>
    <property type="match status" value="1"/>
</dbReference>
<keyword evidence="1 3" id="KW-0677">Repeat</keyword>
<feature type="compositionally biased region" description="Polar residues" evidence="4">
    <location>
        <begin position="277"/>
        <end position="300"/>
    </location>
</feature>
<sequence>MVQCLEGLKHLCVQVVNCCEAEGCKQPRGLEDPEVLARETVFSVSEIEALYELFKKISSAVIDDGLINKEEFQLALFKTNKKESLFADRVFDLFDTKHNGILDFDEFARALSVFHPNAPIDDKIEFSFQLYDLKQQGFIERQEVKQMVVATLAESGMNLSDDVIESIIDKTFEEADTKHDGKIDKEEWRSLVLRHPSLLKNMTLQYLKLKRKRVMGEIIIVMSEKGGKLFTAPQPQKRGRKPSLKSTNGKEAPLKGKDDSSEKSKKGRKVKFDTGSPEVNLNFSSEYGGNLNTDTPTTFPKGSFGLGGKGDKTGKGGKSFVPKPSRPLELSVEDELPKGAKCLMDCEAADILEGIQDRMVLLSKDPSIKIPKSFDSGLQYAKRDNHYTSSQSVKDILEYPLLFLGICVIANICPETADEVFALLPSLQAKKNMLREPIKDVLLELAKVKHLARAFGSARNMVATSLDSLEKIKKNYSDGIRNIMELEERGCVVLHGVDGKHMSDHFFLKTQRFDRIIYNFPHVGFHFPEENCCQIQMNKTLVKEFMKNAKALLRKENGEIHISHKEGDPYEKWNLVKKAEKIGLHLHDTVPFYKNDYPGYQNKRAHGSSADAPFQLGQANTYKFRLITHPLYCSVCRLMKHQEGEFLVLRYQIVVVNLEHALGF</sequence>
<dbReference type="PANTHER" id="PTHR23056">
    <property type="entry name" value="CALCINEURIN B"/>
    <property type="match status" value="1"/>
</dbReference>
<dbReference type="EMBL" id="JAATIQ010000021">
    <property type="protein sequence ID" value="KAF4399458.1"/>
    <property type="molecule type" value="Genomic_DNA"/>
</dbReference>
<feature type="domain" description="EF-hand" evidence="5">
    <location>
        <begin position="82"/>
        <end position="117"/>
    </location>
</feature>
<dbReference type="InterPro" id="IPR038324">
    <property type="entry name" value="Rpb4/RPC9_sf"/>
</dbReference>
<keyword evidence="3" id="KW-0106">Calcium</keyword>
<evidence type="ECO:0000313" key="7">
    <source>
        <dbReference type="Proteomes" id="UP000583929"/>
    </source>
</evidence>
<dbReference type="InterPro" id="IPR006590">
    <property type="entry name" value="RNA_pol_Rpb4/RPC9_core"/>
</dbReference>
<dbReference type="Pfam" id="PF13833">
    <property type="entry name" value="EF-hand_8"/>
    <property type="match status" value="1"/>
</dbReference>
<dbReference type="GO" id="GO:0000166">
    <property type="term" value="F:nucleotide binding"/>
    <property type="evidence" value="ECO:0007669"/>
    <property type="project" value="InterPro"/>
</dbReference>
<accession>A0A7J6HXK1</accession>
<reference evidence="6 7" key="1">
    <citation type="journal article" date="2020" name="bioRxiv">
        <title>Sequence and annotation of 42 cannabis genomes reveals extensive copy number variation in cannabinoid synthesis and pathogen resistance genes.</title>
        <authorList>
            <person name="Mckernan K.J."/>
            <person name="Helbert Y."/>
            <person name="Kane L.T."/>
            <person name="Ebling H."/>
            <person name="Zhang L."/>
            <person name="Liu B."/>
            <person name="Eaton Z."/>
            <person name="Mclaughlin S."/>
            <person name="Kingan S."/>
            <person name="Baybayan P."/>
            <person name="Concepcion G."/>
            <person name="Jordan M."/>
            <person name="Riva A."/>
            <person name="Barbazuk W."/>
            <person name="Harkins T."/>
        </authorList>
    </citation>
    <scope>NUCLEOTIDE SEQUENCE [LARGE SCALE GENOMIC DNA]</scope>
    <source>
        <strain evidence="7">cv. Jamaican Lion 4</strain>
        <tissue evidence="6">Leaf</tissue>
    </source>
</reference>
<dbReference type="InterPro" id="IPR002048">
    <property type="entry name" value="EF_hand_dom"/>
</dbReference>
<dbReference type="PROSITE" id="PS50222">
    <property type="entry name" value="EF_HAND_2"/>
    <property type="match status" value="3"/>
</dbReference>
<evidence type="ECO:0000256" key="4">
    <source>
        <dbReference type="SAM" id="MobiDB-lite"/>
    </source>
</evidence>
<evidence type="ECO:0000313" key="6">
    <source>
        <dbReference type="EMBL" id="KAF4399458.1"/>
    </source>
</evidence>
<dbReference type="SUPFAM" id="SSF47819">
    <property type="entry name" value="HRDC-like"/>
    <property type="match status" value="1"/>
</dbReference>
<protein>
    <recommendedName>
        <fullName evidence="3">Calcineurin B-like protein</fullName>
    </recommendedName>
</protein>
<dbReference type="InterPro" id="IPR011992">
    <property type="entry name" value="EF-hand-dom_pair"/>
</dbReference>
<evidence type="ECO:0000256" key="3">
    <source>
        <dbReference type="RuleBase" id="RU369080"/>
    </source>
</evidence>
<feature type="domain" description="EF-hand" evidence="5">
    <location>
        <begin position="119"/>
        <end position="154"/>
    </location>
</feature>
<gene>
    <name evidence="6" type="ORF">G4B88_022541</name>
</gene>
<dbReference type="Proteomes" id="UP000583929">
    <property type="component" value="Unassembled WGS sequence"/>
</dbReference>
<dbReference type="GO" id="GO:0070475">
    <property type="term" value="P:rRNA base methylation"/>
    <property type="evidence" value="ECO:0007669"/>
    <property type="project" value="InterPro"/>
</dbReference>
<organism evidence="6 7">
    <name type="scientific">Cannabis sativa</name>
    <name type="common">Hemp</name>
    <name type="synonym">Marijuana</name>
    <dbReference type="NCBI Taxonomy" id="3483"/>
    <lineage>
        <taxon>Eukaryota</taxon>
        <taxon>Viridiplantae</taxon>
        <taxon>Streptophyta</taxon>
        <taxon>Embryophyta</taxon>
        <taxon>Tracheophyta</taxon>
        <taxon>Spermatophyta</taxon>
        <taxon>Magnoliopsida</taxon>
        <taxon>eudicotyledons</taxon>
        <taxon>Gunneridae</taxon>
        <taxon>Pentapetalae</taxon>
        <taxon>rosids</taxon>
        <taxon>fabids</taxon>
        <taxon>Rosales</taxon>
        <taxon>Cannabaceae</taxon>
        <taxon>Cannabis</taxon>
    </lineage>
</organism>
<dbReference type="GO" id="GO:0005509">
    <property type="term" value="F:calcium ion binding"/>
    <property type="evidence" value="ECO:0007669"/>
    <property type="project" value="UniProtKB-UniRule"/>
</dbReference>
<evidence type="ECO:0000256" key="1">
    <source>
        <dbReference type="ARBA" id="ARBA00022737"/>
    </source>
</evidence>
<dbReference type="FunFam" id="1.10.238.10:FF:000073">
    <property type="entry name" value="calcineurin B-like protein 3"/>
    <property type="match status" value="1"/>
</dbReference>
<dbReference type="AlphaFoldDB" id="A0A7J6HXK1"/>
<dbReference type="GO" id="GO:0070042">
    <property type="term" value="F:rRNA (uridine-N3-)-methyltransferase activity"/>
    <property type="evidence" value="ECO:0007669"/>
    <property type="project" value="InterPro"/>
</dbReference>
<dbReference type="Gene3D" id="1.10.238.10">
    <property type="entry name" value="EF-hand"/>
    <property type="match status" value="1"/>
</dbReference>
<feature type="domain" description="EF-hand" evidence="5">
    <location>
        <begin position="163"/>
        <end position="198"/>
    </location>
</feature>
<evidence type="ECO:0000259" key="5">
    <source>
        <dbReference type="PROSITE" id="PS50222"/>
    </source>
</evidence>
<keyword evidence="7" id="KW-1185">Reference proteome</keyword>
<dbReference type="SMART" id="SM00054">
    <property type="entry name" value="EFh"/>
    <property type="match status" value="3"/>
</dbReference>
<dbReference type="GO" id="GO:0016020">
    <property type="term" value="C:membrane"/>
    <property type="evidence" value="ECO:0007669"/>
    <property type="project" value="UniProtKB-SubCell"/>
</dbReference>
<dbReference type="InterPro" id="IPR010997">
    <property type="entry name" value="HRDC-like_sf"/>
</dbReference>
<evidence type="ECO:0000256" key="2">
    <source>
        <dbReference type="ARBA" id="ARBA00023774"/>
    </source>
</evidence>
<comment type="similarity">
    <text evidence="2 3">Belongs to the calcineurin regulatory subunit family.</text>
</comment>
<keyword evidence="3" id="KW-0479">Metal-binding</keyword>
<dbReference type="GO" id="GO:0019722">
    <property type="term" value="P:calcium-mediated signaling"/>
    <property type="evidence" value="ECO:0007669"/>
    <property type="project" value="UniProtKB-UniRule"/>
</dbReference>
<proteinExistence type="inferred from homology"/>
<name>A0A7J6HXK1_CANSA</name>
<dbReference type="GO" id="GO:0019900">
    <property type="term" value="F:kinase binding"/>
    <property type="evidence" value="ECO:0007669"/>
    <property type="project" value="UniProtKB-UniRule"/>
</dbReference>
<dbReference type="InterPro" id="IPR045198">
    <property type="entry name" value="CNBL1-10"/>
</dbReference>
<dbReference type="SUPFAM" id="SSF47473">
    <property type="entry name" value="EF-hand"/>
    <property type="match status" value="1"/>
</dbReference>
<comment type="subunit">
    <text evidence="3">Homodimer. Interacts with CIPK.</text>
</comment>
<comment type="function">
    <text evidence="3">Acts as a calcium sensor. CBL proteins interact with CIPK serine-threonine protein kinases. Binding of a CBL protein to the regulatory NAF domain of a CIPK protein lead to the activation of the kinase in a calcium-dependent manner.</text>
</comment>
<keyword evidence="3" id="KW-0472">Membrane</keyword>
<dbReference type="PANTHER" id="PTHR23056:SF116">
    <property type="entry name" value="CALCINEURIN B-LIKE PROTEIN 3-RELATED"/>
    <property type="match status" value="1"/>
</dbReference>
<feature type="region of interest" description="Disordered" evidence="4">
    <location>
        <begin position="229"/>
        <end position="325"/>
    </location>
</feature>
<dbReference type="Gene3D" id="1.20.1250.40">
    <property type="match status" value="1"/>
</dbReference>
<feature type="compositionally biased region" description="Basic and acidic residues" evidence="4">
    <location>
        <begin position="252"/>
        <end position="264"/>
    </location>
</feature>
<dbReference type="Pfam" id="PF10354">
    <property type="entry name" value="BMT5-like"/>
    <property type="match status" value="1"/>
</dbReference>
<dbReference type="Pfam" id="PF13499">
    <property type="entry name" value="EF-hand_7"/>
    <property type="match status" value="1"/>
</dbReference>